<dbReference type="InterPro" id="IPR013083">
    <property type="entry name" value="Znf_RING/FYVE/PHD"/>
</dbReference>
<dbReference type="GO" id="GO:0008270">
    <property type="term" value="F:zinc ion binding"/>
    <property type="evidence" value="ECO:0007669"/>
    <property type="project" value="UniProtKB-KW"/>
</dbReference>
<dbReference type="SUPFAM" id="SSF57850">
    <property type="entry name" value="RING/U-box"/>
    <property type="match status" value="1"/>
</dbReference>
<dbReference type="Pfam" id="PF13639">
    <property type="entry name" value="zf-RING_2"/>
    <property type="match status" value="1"/>
</dbReference>
<keyword evidence="3" id="KW-0808">Transferase</keyword>
<comment type="catalytic activity">
    <reaction evidence="1">
        <text>S-ubiquitinyl-[E2 ubiquitin-conjugating enzyme]-L-cysteine + [acceptor protein]-L-lysine = [E2 ubiquitin-conjugating enzyme]-L-cysteine + N(6)-ubiquitinyl-[acceptor protein]-L-lysine.</text>
        <dbReference type="EC" id="2.3.2.27"/>
    </reaction>
</comment>
<dbReference type="GO" id="GO:0061630">
    <property type="term" value="F:ubiquitin protein ligase activity"/>
    <property type="evidence" value="ECO:0007669"/>
    <property type="project" value="UniProtKB-EC"/>
</dbReference>
<evidence type="ECO:0000313" key="12">
    <source>
        <dbReference type="Proteomes" id="UP001630127"/>
    </source>
</evidence>
<protein>
    <recommendedName>
        <fullName evidence="2">RING-type E3 ubiquitin transferase</fullName>
        <ecNumber evidence="2">2.3.2.27</ecNumber>
    </recommendedName>
</protein>
<keyword evidence="12" id="KW-1185">Reference proteome</keyword>
<feature type="domain" description="RING-type" evidence="10">
    <location>
        <begin position="209"/>
        <end position="250"/>
    </location>
</feature>
<evidence type="ECO:0000256" key="2">
    <source>
        <dbReference type="ARBA" id="ARBA00012483"/>
    </source>
</evidence>
<organism evidence="11 12">
    <name type="scientific">Cinchona calisaya</name>
    <dbReference type="NCBI Taxonomy" id="153742"/>
    <lineage>
        <taxon>Eukaryota</taxon>
        <taxon>Viridiplantae</taxon>
        <taxon>Streptophyta</taxon>
        <taxon>Embryophyta</taxon>
        <taxon>Tracheophyta</taxon>
        <taxon>Spermatophyta</taxon>
        <taxon>Magnoliopsida</taxon>
        <taxon>eudicotyledons</taxon>
        <taxon>Gunneridae</taxon>
        <taxon>Pentapetalae</taxon>
        <taxon>asterids</taxon>
        <taxon>lamiids</taxon>
        <taxon>Gentianales</taxon>
        <taxon>Rubiaceae</taxon>
        <taxon>Cinchonoideae</taxon>
        <taxon>Cinchoneae</taxon>
        <taxon>Cinchona</taxon>
    </lineage>
</organism>
<comment type="caution">
    <text evidence="11">The sequence shown here is derived from an EMBL/GenBank/DDBJ whole genome shotgun (WGS) entry which is preliminary data.</text>
</comment>
<dbReference type="AlphaFoldDB" id="A0ABD3AH73"/>
<dbReference type="PANTHER" id="PTHR22937">
    <property type="entry name" value="E3 UBIQUITIN-PROTEIN LIGASE RNF165"/>
    <property type="match status" value="1"/>
</dbReference>
<dbReference type="InterPro" id="IPR001841">
    <property type="entry name" value="Znf_RING"/>
</dbReference>
<feature type="compositionally biased region" description="Basic and acidic residues" evidence="9">
    <location>
        <begin position="58"/>
        <end position="67"/>
    </location>
</feature>
<dbReference type="EMBL" id="JBJUIK010000004">
    <property type="protein sequence ID" value="KAL3530411.1"/>
    <property type="molecule type" value="Genomic_DNA"/>
</dbReference>
<evidence type="ECO:0000256" key="5">
    <source>
        <dbReference type="ARBA" id="ARBA00022771"/>
    </source>
</evidence>
<dbReference type="Proteomes" id="UP001630127">
    <property type="component" value="Unassembled WGS sequence"/>
</dbReference>
<name>A0ABD3AH73_9GENT</name>
<accession>A0ABD3AH73</accession>
<keyword evidence="5 8" id="KW-0863">Zinc-finger</keyword>
<dbReference type="PANTHER" id="PTHR22937:SF163">
    <property type="entry name" value="RING-TYPE E3 UBIQUITIN TRANSFERASE"/>
    <property type="match status" value="1"/>
</dbReference>
<dbReference type="InterPro" id="IPR045191">
    <property type="entry name" value="MBR1/2-like"/>
</dbReference>
<reference evidence="11 12" key="1">
    <citation type="submission" date="2024-11" db="EMBL/GenBank/DDBJ databases">
        <title>A near-complete genome assembly of Cinchona calisaya.</title>
        <authorList>
            <person name="Lian D.C."/>
            <person name="Zhao X.W."/>
            <person name="Wei L."/>
        </authorList>
    </citation>
    <scope>NUCLEOTIDE SEQUENCE [LARGE SCALE GENOMIC DNA]</scope>
    <source>
        <tissue evidence="11">Nenye</tissue>
    </source>
</reference>
<evidence type="ECO:0000256" key="6">
    <source>
        <dbReference type="ARBA" id="ARBA00022786"/>
    </source>
</evidence>
<keyword evidence="7" id="KW-0862">Zinc</keyword>
<keyword evidence="4" id="KW-0479">Metal-binding</keyword>
<evidence type="ECO:0000256" key="9">
    <source>
        <dbReference type="SAM" id="MobiDB-lite"/>
    </source>
</evidence>
<evidence type="ECO:0000256" key="8">
    <source>
        <dbReference type="PROSITE-ProRule" id="PRU00175"/>
    </source>
</evidence>
<evidence type="ECO:0000256" key="4">
    <source>
        <dbReference type="ARBA" id="ARBA00022723"/>
    </source>
</evidence>
<proteinExistence type="predicted"/>
<dbReference type="PROSITE" id="PS50089">
    <property type="entry name" value="ZF_RING_2"/>
    <property type="match status" value="1"/>
</dbReference>
<evidence type="ECO:0000313" key="11">
    <source>
        <dbReference type="EMBL" id="KAL3530411.1"/>
    </source>
</evidence>
<evidence type="ECO:0000259" key="10">
    <source>
        <dbReference type="PROSITE" id="PS50089"/>
    </source>
</evidence>
<sequence length="258" mass="29940">MQIRPVHSFNNASPQDPPEYQHWMMLQQRYMQENHPPDDIESAWDDEDHPENYSPATRFEDQQRENTLESWDDDDDDDQRENHAPQPQDQNVFQSGGRLRSSNALQESVEPLSVLFLIISLDDVLDEEFDNVRHTSFLEALQGLMGQDGVLDEEFDNVRHTSFLEALQGLMGQDGNPLEETIISKHLKTRKYQKLANQDDGDEDDDEICVVCQSEFENEETLGILGCGHQYHVDCIKRWLQHKNVCPICKRTAIQEEI</sequence>
<dbReference type="CDD" id="cd16469">
    <property type="entry name" value="RING-H2_RNF24-like"/>
    <property type="match status" value="1"/>
</dbReference>
<evidence type="ECO:0000256" key="7">
    <source>
        <dbReference type="ARBA" id="ARBA00022833"/>
    </source>
</evidence>
<gene>
    <name evidence="11" type="ORF">ACH5RR_009733</name>
</gene>
<evidence type="ECO:0000256" key="3">
    <source>
        <dbReference type="ARBA" id="ARBA00022679"/>
    </source>
</evidence>
<dbReference type="EC" id="2.3.2.27" evidence="2"/>
<dbReference type="Gene3D" id="3.30.40.10">
    <property type="entry name" value="Zinc/RING finger domain, C3HC4 (zinc finger)"/>
    <property type="match status" value="1"/>
</dbReference>
<feature type="region of interest" description="Disordered" evidence="9">
    <location>
        <begin position="32"/>
        <end position="99"/>
    </location>
</feature>
<evidence type="ECO:0000256" key="1">
    <source>
        <dbReference type="ARBA" id="ARBA00000900"/>
    </source>
</evidence>
<feature type="compositionally biased region" description="Polar residues" evidence="9">
    <location>
        <begin position="85"/>
        <end position="99"/>
    </location>
</feature>
<feature type="compositionally biased region" description="Acidic residues" evidence="9">
    <location>
        <begin position="70"/>
        <end position="79"/>
    </location>
</feature>
<keyword evidence="6" id="KW-0833">Ubl conjugation pathway</keyword>
<dbReference type="SMART" id="SM00184">
    <property type="entry name" value="RING"/>
    <property type="match status" value="1"/>
</dbReference>
<feature type="compositionally biased region" description="Acidic residues" evidence="9">
    <location>
        <begin position="39"/>
        <end position="49"/>
    </location>
</feature>